<reference evidence="7" key="2">
    <citation type="submission" date="2021-05" db="EMBL/GenBank/DDBJ databases">
        <authorList>
            <person name="Pain A."/>
        </authorList>
    </citation>
    <scope>NUCLEOTIDE SEQUENCE</scope>
    <source>
        <strain evidence="7">1802A</strain>
    </source>
</reference>
<keyword evidence="1 5" id="KW-0963">Cytoplasm</keyword>
<keyword evidence="3 5" id="KW-0819">tRNA processing</keyword>
<comment type="pathway">
    <text evidence="5 6">tRNA modification; 5-methoxycarbonylmethyl-2-thiouridine-tRNA biosynthesis.</text>
</comment>
<comment type="similarity">
    <text evidence="5 6">Belongs to the URM1 family.</text>
</comment>
<dbReference type="PANTHER" id="PTHR14986">
    <property type="entry name" value="RURM1 PROTEIN"/>
    <property type="match status" value="1"/>
</dbReference>
<dbReference type="Pfam" id="PF09138">
    <property type="entry name" value="Urm1"/>
    <property type="match status" value="1"/>
</dbReference>
<comment type="PTM">
    <text evidence="5">C-terminal thiocarboxylation occurs in 2 steps, it is first acyl-adenylated (-COAMP) via the hesA/moeB/thiF part of the MOCS3/UBA4 homolog, then thiocarboxylated (-COSH) via the rhodanese domain of the MOCS3/UBA4 homolog.</text>
</comment>
<comment type="caution">
    <text evidence="7">The sequence shown here is derived from an EMBL/GenBank/DDBJ whole genome shotgun (WGS) entry which is preliminary data.</text>
</comment>
<evidence type="ECO:0000256" key="4">
    <source>
        <dbReference type="ARBA" id="ARBA00022786"/>
    </source>
</evidence>
<accession>A0AAD9GHD6</accession>
<dbReference type="GO" id="GO:0002098">
    <property type="term" value="P:tRNA wobble uridine modification"/>
    <property type="evidence" value="ECO:0007669"/>
    <property type="project" value="UniProtKB-UniRule"/>
</dbReference>
<evidence type="ECO:0000256" key="2">
    <source>
        <dbReference type="ARBA" id="ARBA00022499"/>
    </source>
</evidence>
<dbReference type="InterPro" id="IPR012675">
    <property type="entry name" value="Beta-grasp_dom_sf"/>
</dbReference>
<dbReference type="Proteomes" id="UP001195914">
    <property type="component" value="Unassembled WGS sequence"/>
</dbReference>
<dbReference type="InterPro" id="IPR015221">
    <property type="entry name" value="Urm1"/>
</dbReference>
<evidence type="ECO:0000256" key="5">
    <source>
        <dbReference type="HAMAP-Rule" id="MF_03048"/>
    </source>
</evidence>
<keyword evidence="4 5" id="KW-0833">Ubl conjugation pathway</keyword>
<sequence>MVGSSNACEVVIEFGGGLEALTINQTKRVNLKILDDSITIAQLIAYVRRTVFGAKRDLFANPPEVEAKRCCEVAVEGDVQGVLNKAETASVRAGVLVLVDDIDWELLGGGNHVLNRVTNVFFISSLHGG</sequence>
<evidence type="ECO:0000256" key="3">
    <source>
        <dbReference type="ARBA" id="ARBA00022694"/>
    </source>
</evidence>
<dbReference type="GO" id="GO:0005829">
    <property type="term" value="C:cytosol"/>
    <property type="evidence" value="ECO:0007669"/>
    <property type="project" value="UniProtKB-UniRule"/>
</dbReference>
<proteinExistence type="inferred from homology"/>
<feature type="modified residue" description="1-thioglycine" evidence="5">
    <location>
        <position position="129"/>
    </location>
</feature>
<dbReference type="InterPro" id="IPR016155">
    <property type="entry name" value="Mopterin_synth/thiamin_S_b"/>
</dbReference>
<keyword evidence="2 5" id="KW-1017">Isopeptide bond</keyword>
<dbReference type="EMBL" id="JAHBMH010000024">
    <property type="protein sequence ID" value="KAK1938475.1"/>
    <property type="molecule type" value="Genomic_DNA"/>
</dbReference>
<comment type="subcellular location">
    <subcellularLocation>
        <location evidence="5 6">Cytoplasm</location>
    </subcellularLocation>
</comment>
<protein>
    <recommendedName>
        <fullName evidence="5">Ubiquitin-related modifier 1 homolog</fullName>
    </recommendedName>
</protein>
<reference evidence="7" key="1">
    <citation type="journal article" date="2014" name="Nucleic Acids Res.">
        <title>The evolutionary dynamics of variant antigen genes in Babesia reveal a history of genomic innovation underlying host-parasite interaction.</title>
        <authorList>
            <person name="Jackson A.P."/>
            <person name="Otto T.D."/>
            <person name="Darby A."/>
            <person name="Ramaprasad A."/>
            <person name="Xia D."/>
            <person name="Echaide I.E."/>
            <person name="Farber M."/>
            <person name="Gahlot S."/>
            <person name="Gamble J."/>
            <person name="Gupta D."/>
            <person name="Gupta Y."/>
            <person name="Jackson L."/>
            <person name="Malandrin L."/>
            <person name="Malas T.B."/>
            <person name="Moussa E."/>
            <person name="Nair M."/>
            <person name="Reid A.J."/>
            <person name="Sanders M."/>
            <person name="Sharma J."/>
            <person name="Tracey A."/>
            <person name="Quail M.A."/>
            <person name="Weir W."/>
            <person name="Wastling J.M."/>
            <person name="Hall N."/>
            <person name="Willadsen P."/>
            <person name="Lingelbach K."/>
            <person name="Shiels B."/>
            <person name="Tait A."/>
            <person name="Berriman M."/>
            <person name="Allred D.R."/>
            <person name="Pain A."/>
        </authorList>
    </citation>
    <scope>NUCLEOTIDE SEQUENCE</scope>
    <source>
        <strain evidence="7">1802A</strain>
    </source>
</reference>
<evidence type="ECO:0000313" key="8">
    <source>
        <dbReference type="Proteomes" id="UP001195914"/>
    </source>
</evidence>
<dbReference type="GO" id="GO:0034227">
    <property type="term" value="P:tRNA thio-modification"/>
    <property type="evidence" value="ECO:0007669"/>
    <property type="project" value="UniProtKB-UniRule"/>
</dbReference>
<dbReference type="Gene3D" id="3.10.20.30">
    <property type="match status" value="1"/>
</dbReference>
<evidence type="ECO:0000256" key="6">
    <source>
        <dbReference type="RuleBase" id="RU361182"/>
    </source>
</evidence>
<gene>
    <name evidence="7" type="ORF">X943_001574</name>
</gene>
<evidence type="ECO:0000313" key="7">
    <source>
        <dbReference type="EMBL" id="KAK1938475.1"/>
    </source>
</evidence>
<feature type="cross-link" description="Glycyl lysine isopeptide (Gly-Lys) (interchain with K-? in acceptor proteins)" evidence="5">
    <location>
        <position position="129"/>
    </location>
</feature>
<comment type="function">
    <text evidence="5">Acts as a sulfur carrier required for 2-thiolation of mcm(5)S(2)U at tRNA wobble positions of cytosolic tRNA(Lys), tRNA(Glu) and tRNA(Gln). Serves as sulfur donor in tRNA 2-thiolation reaction by being thiocarboxylated (-COSH) at its C-terminus by the MOCS3/UBA4 homolog. The sulfur is then transferred to tRNA to form 2-thiolation of mcm(5)S(2)U. Also acts as a ubiquitin-like protein (UBL) that is covalently conjugated via an isopeptide bond to lysine residues of target proteins. The thiocarboxylated form serves as substrate for conjugation and oxidative stress specifically induces the formation of UBL-protein conjugates.</text>
</comment>
<dbReference type="AlphaFoldDB" id="A0AAD9GHD6"/>
<organism evidence="7 8">
    <name type="scientific">Babesia divergens</name>
    <dbReference type="NCBI Taxonomy" id="32595"/>
    <lineage>
        <taxon>Eukaryota</taxon>
        <taxon>Sar</taxon>
        <taxon>Alveolata</taxon>
        <taxon>Apicomplexa</taxon>
        <taxon>Aconoidasida</taxon>
        <taxon>Piroplasmida</taxon>
        <taxon>Babesiidae</taxon>
        <taxon>Babesia</taxon>
    </lineage>
</organism>
<name>A0AAD9GHD6_BABDI</name>
<dbReference type="SUPFAM" id="SSF54285">
    <property type="entry name" value="MoaD/ThiS"/>
    <property type="match status" value="1"/>
</dbReference>
<keyword evidence="8" id="KW-1185">Reference proteome</keyword>
<evidence type="ECO:0000256" key="1">
    <source>
        <dbReference type="ARBA" id="ARBA00022490"/>
    </source>
</evidence>
<dbReference type="HAMAP" id="MF_03048">
    <property type="entry name" value="Urm1"/>
    <property type="match status" value="1"/>
</dbReference>
<dbReference type="GO" id="GO:0032447">
    <property type="term" value="P:protein urmylation"/>
    <property type="evidence" value="ECO:0007669"/>
    <property type="project" value="UniProtKB-UniRule"/>
</dbReference>